<evidence type="ECO:0000313" key="2">
    <source>
        <dbReference type="Proteomes" id="UP000814033"/>
    </source>
</evidence>
<comment type="caution">
    <text evidence="1">The sequence shown here is derived from an EMBL/GenBank/DDBJ whole genome shotgun (WGS) entry which is preliminary data.</text>
</comment>
<gene>
    <name evidence="1" type="ORF">FA95DRAFT_1577503</name>
</gene>
<sequence length="393" mass="40791">MLIGFYCKQRIRLGVASHLQQASSWPADVDTVATDAASTSVAFTVDASPDRAMPSAATVATTPEQTKAASLTAQAPPPANDTSNWEVPDSDPEDILVLPTSVGLPTVSPAAQRHTAAIRSTSNPLASVRGDTMTQPPASSSTGALLVSASRGLASPNVAKHPTPSSSPLRTAAPQASPTSPSPSSSDSWLSSISTGKIPRFLDLPSDIRQMLLDSESESPEPRSADGASVAPSPTPPSPCSPFRPFVKARTPQSGSETEPSTPLSLLQPRNGRRTADGTSSPLLIAESLTGHEDSNPFTTPYPADPARRAGERERKGGRATGRTVVIPFTTALRLADDPPSPSPGDDGVRTSLSSLTGTKRLREGMGGQRETRRVKLVDVAGGRAVAHAHGLD</sequence>
<keyword evidence="2" id="KW-1185">Reference proteome</keyword>
<dbReference type="EMBL" id="MU276286">
    <property type="protein sequence ID" value="KAI0039582.1"/>
    <property type="molecule type" value="Genomic_DNA"/>
</dbReference>
<dbReference type="Proteomes" id="UP000814033">
    <property type="component" value="Unassembled WGS sequence"/>
</dbReference>
<reference evidence="1" key="1">
    <citation type="submission" date="2021-02" db="EMBL/GenBank/DDBJ databases">
        <authorList>
            <consortium name="DOE Joint Genome Institute"/>
            <person name="Ahrendt S."/>
            <person name="Looney B.P."/>
            <person name="Miyauchi S."/>
            <person name="Morin E."/>
            <person name="Drula E."/>
            <person name="Courty P.E."/>
            <person name="Chicoki N."/>
            <person name="Fauchery L."/>
            <person name="Kohler A."/>
            <person name="Kuo A."/>
            <person name="Labutti K."/>
            <person name="Pangilinan J."/>
            <person name="Lipzen A."/>
            <person name="Riley R."/>
            <person name="Andreopoulos W."/>
            <person name="He G."/>
            <person name="Johnson J."/>
            <person name="Barry K.W."/>
            <person name="Grigoriev I.V."/>
            <person name="Nagy L."/>
            <person name="Hibbett D."/>
            <person name="Henrissat B."/>
            <person name="Matheny P.B."/>
            <person name="Labbe J."/>
            <person name="Martin F."/>
        </authorList>
    </citation>
    <scope>NUCLEOTIDE SEQUENCE</scope>
    <source>
        <strain evidence="1">FP105234-sp</strain>
    </source>
</reference>
<name>A0ACB8R6S7_9AGAM</name>
<reference evidence="1" key="2">
    <citation type="journal article" date="2022" name="New Phytol.">
        <title>Evolutionary transition to the ectomycorrhizal habit in the genomes of a hyperdiverse lineage of mushroom-forming fungi.</title>
        <authorList>
            <person name="Looney B."/>
            <person name="Miyauchi S."/>
            <person name="Morin E."/>
            <person name="Drula E."/>
            <person name="Courty P.E."/>
            <person name="Kohler A."/>
            <person name="Kuo A."/>
            <person name="LaButti K."/>
            <person name="Pangilinan J."/>
            <person name="Lipzen A."/>
            <person name="Riley R."/>
            <person name="Andreopoulos W."/>
            <person name="He G."/>
            <person name="Johnson J."/>
            <person name="Nolan M."/>
            <person name="Tritt A."/>
            <person name="Barry K.W."/>
            <person name="Grigoriev I.V."/>
            <person name="Nagy L.G."/>
            <person name="Hibbett D."/>
            <person name="Henrissat B."/>
            <person name="Matheny P.B."/>
            <person name="Labbe J."/>
            <person name="Martin F.M."/>
        </authorList>
    </citation>
    <scope>NUCLEOTIDE SEQUENCE</scope>
    <source>
        <strain evidence="1">FP105234-sp</strain>
    </source>
</reference>
<accession>A0ACB8R6S7</accession>
<organism evidence="1 2">
    <name type="scientific">Auriscalpium vulgare</name>
    <dbReference type="NCBI Taxonomy" id="40419"/>
    <lineage>
        <taxon>Eukaryota</taxon>
        <taxon>Fungi</taxon>
        <taxon>Dikarya</taxon>
        <taxon>Basidiomycota</taxon>
        <taxon>Agaricomycotina</taxon>
        <taxon>Agaricomycetes</taxon>
        <taxon>Russulales</taxon>
        <taxon>Auriscalpiaceae</taxon>
        <taxon>Auriscalpium</taxon>
    </lineage>
</organism>
<proteinExistence type="predicted"/>
<evidence type="ECO:0000313" key="1">
    <source>
        <dbReference type="EMBL" id="KAI0039582.1"/>
    </source>
</evidence>
<protein>
    <submittedName>
        <fullName evidence="1">Uncharacterized protein</fullName>
    </submittedName>
</protein>